<dbReference type="InterPro" id="IPR011642">
    <property type="entry name" value="Gate_dom"/>
</dbReference>
<keyword evidence="4 13" id="KW-0410">Iron transport</keyword>
<dbReference type="NCBIfam" id="NF007105">
    <property type="entry name" value="PRK09554.1"/>
    <property type="match status" value="1"/>
</dbReference>
<keyword evidence="5 13" id="KW-0812">Transmembrane</keyword>
<comment type="caution">
    <text evidence="15">The sequence shown here is derived from an EMBL/GenBank/DDBJ whole genome shotgun (WGS) entry which is preliminary data.</text>
</comment>
<evidence type="ECO:0000256" key="4">
    <source>
        <dbReference type="ARBA" id="ARBA00022496"/>
    </source>
</evidence>
<reference evidence="15" key="1">
    <citation type="submission" date="2021-12" db="EMBL/GenBank/DDBJ databases">
        <authorList>
            <person name="Rodrigo-Torres L."/>
            <person name="Arahal R. D."/>
            <person name="Lucena T."/>
        </authorList>
    </citation>
    <scope>NUCLEOTIDE SEQUENCE</scope>
    <source>
        <strain evidence="15">CECT 8267</strain>
    </source>
</reference>
<evidence type="ECO:0000256" key="13">
    <source>
        <dbReference type="RuleBase" id="RU362098"/>
    </source>
</evidence>
<dbReference type="Pfam" id="PF17910">
    <property type="entry name" value="FeoB_Cyto"/>
    <property type="match status" value="1"/>
</dbReference>
<accession>A0ABM9AFC3</accession>
<feature type="transmembrane region" description="Helical" evidence="13">
    <location>
        <begin position="453"/>
        <end position="472"/>
    </location>
</feature>
<dbReference type="Pfam" id="PF07670">
    <property type="entry name" value="Gate"/>
    <property type="match status" value="2"/>
</dbReference>
<evidence type="ECO:0000256" key="10">
    <source>
        <dbReference type="ARBA" id="ARBA00023134"/>
    </source>
</evidence>
<sequence length="772" mass="83098">MRKATVALVGNPNSGKTTLFNALTGARQRVGNWPGVTVEKKQGRFQHAATDFTLVDLPGTYSLFAGADADSLDEQVAQQYVASAEADVLLNIIDASSIERGLYLTTQLLSSGIPVVVALNMMDVADKHGVHIDPLSLSQQLSCPVVAIVASRKEGLTGLIDVIQHQFERPSGNSFVFGGGVDQHIETLSHALPAEATSSRLLVTALLEGDDLARAQYISLADASAGERLENCQLALGGDTAMAMASARYQVISALVKQSVVVDPPAKTFSERVDDVVLNRWLAFPLFLAVMYLMFTLTINIGSAFIDFFDISANILFVEYPRLAMHAIGLPNWFIALVADGFGGGLQLVASFIPVIAMLFFCLSFLEGFGYMARAAFIVDRLMQRLGLPGKSFVPLIVGFGCNVPSVMAARTLDSSNDRLLTTLMAPFMSCGARLTVYALFAAAFFPRNGQNIAFALYLIGMALAVVCGLLLRRYLFAGDRSPFIMELPNYHMPTLKGLFILTWQRLKGFIVRAGKAIVIVVVCLNFINSIGVDGSFGNQDTEQSALSAIGKAIVPVFEPMGMKEDNWPAAVGVFTGIFAKEVVVGTLDTLYGEVAKQHNGGVAEEAVFNAGEQFKQALASIGDNLADVSGSLADPLGLDVGDVGDESAAALEQDIEVSTLMLMRQMFDGQAAAFAYCLFVLLYMPCVATLGAIYKESGGYWAAYSAAWNTLSAYTIAVMFYQFARITQHPLSASLWIVAMMTLLVGGYYALLRHARVSNKHNNLIPVVQLS</sequence>
<keyword evidence="8 13" id="KW-0408">Iron</keyword>
<evidence type="ECO:0000256" key="1">
    <source>
        <dbReference type="ARBA" id="ARBA00004651"/>
    </source>
</evidence>
<dbReference type="SUPFAM" id="SSF52540">
    <property type="entry name" value="P-loop containing nucleoside triphosphate hydrolases"/>
    <property type="match status" value="1"/>
</dbReference>
<evidence type="ECO:0000256" key="5">
    <source>
        <dbReference type="ARBA" id="ARBA00022692"/>
    </source>
</evidence>
<dbReference type="CDD" id="cd01879">
    <property type="entry name" value="FeoB"/>
    <property type="match status" value="1"/>
</dbReference>
<keyword evidence="6" id="KW-0547">Nucleotide-binding</keyword>
<dbReference type="PANTHER" id="PTHR43185:SF1">
    <property type="entry name" value="FE(2+) TRANSPORTER FEOB"/>
    <property type="match status" value="1"/>
</dbReference>
<dbReference type="InterPro" id="IPR005225">
    <property type="entry name" value="Small_GTP-bd"/>
</dbReference>
<evidence type="ECO:0000259" key="14">
    <source>
        <dbReference type="PROSITE" id="PS51711"/>
    </source>
</evidence>
<evidence type="ECO:0000256" key="2">
    <source>
        <dbReference type="ARBA" id="ARBA00022448"/>
    </source>
</evidence>
<keyword evidence="2 13" id="KW-0813">Transport</keyword>
<evidence type="ECO:0000256" key="8">
    <source>
        <dbReference type="ARBA" id="ARBA00023004"/>
    </source>
</evidence>
<dbReference type="InterPro" id="IPR041069">
    <property type="entry name" value="FeoB_Cyto"/>
</dbReference>
<proteinExistence type="inferred from homology"/>
<dbReference type="Pfam" id="PF07664">
    <property type="entry name" value="FeoB_C"/>
    <property type="match status" value="1"/>
</dbReference>
<evidence type="ECO:0000256" key="9">
    <source>
        <dbReference type="ARBA" id="ARBA00023065"/>
    </source>
</evidence>
<dbReference type="InterPro" id="IPR006073">
    <property type="entry name" value="GTP-bd"/>
</dbReference>
<dbReference type="Pfam" id="PF02421">
    <property type="entry name" value="FeoB_N"/>
    <property type="match status" value="1"/>
</dbReference>
<evidence type="ECO:0000256" key="7">
    <source>
        <dbReference type="ARBA" id="ARBA00022989"/>
    </source>
</evidence>
<keyword evidence="16" id="KW-1185">Reference proteome</keyword>
<dbReference type="EMBL" id="CAKLPX010000002">
    <property type="protein sequence ID" value="CAH0991901.1"/>
    <property type="molecule type" value="Genomic_DNA"/>
</dbReference>
<dbReference type="Gene3D" id="3.40.50.300">
    <property type="entry name" value="P-loop containing nucleotide triphosphate hydrolases"/>
    <property type="match status" value="1"/>
</dbReference>
<keyword evidence="3" id="KW-1003">Cell membrane</keyword>
<keyword evidence="7 13" id="KW-1133">Transmembrane helix</keyword>
<dbReference type="PROSITE" id="PS51711">
    <property type="entry name" value="G_FEOB"/>
    <property type="match status" value="1"/>
</dbReference>
<dbReference type="Gene3D" id="1.10.287.1770">
    <property type="match status" value="1"/>
</dbReference>
<feature type="transmembrane region" description="Helical" evidence="13">
    <location>
        <begin position="701"/>
        <end position="722"/>
    </location>
</feature>
<evidence type="ECO:0000256" key="6">
    <source>
        <dbReference type="ARBA" id="ARBA00022741"/>
    </source>
</evidence>
<dbReference type="InterPro" id="IPR027417">
    <property type="entry name" value="P-loop_NTPase"/>
</dbReference>
<evidence type="ECO:0000313" key="16">
    <source>
        <dbReference type="Proteomes" id="UP000838100"/>
    </source>
</evidence>
<evidence type="ECO:0000256" key="11">
    <source>
        <dbReference type="ARBA" id="ARBA00023136"/>
    </source>
</evidence>
<dbReference type="NCBIfam" id="TIGR00231">
    <property type="entry name" value="small_GTP"/>
    <property type="match status" value="1"/>
</dbReference>
<dbReference type="InterPro" id="IPR011640">
    <property type="entry name" value="Fe2_transport_prot_B_C"/>
</dbReference>
<dbReference type="PRINTS" id="PR00326">
    <property type="entry name" value="GTP1OBG"/>
</dbReference>
<gene>
    <name evidence="15" type="primary">feoB</name>
    <name evidence="15" type="ORF">SIN8267_02016</name>
</gene>
<evidence type="ECO:0000256" key="3">
    <source>
        <dbReference type="ARBA" id="ARBA00022475"/>
    </source>
</evidence>
<feature type="transmembrane region" description="Helical" evidence="13">
    <location>
        <begin position="393"/>
        <end position="413"/>
    </location>
</feature>
<dbReference type="InterPro" id="IPR030389">
    <property type="entry name" value="G_FEOB_dom"/>
</dbReference>
<feature type="transmembrane region" description="Helical" evidence="13">
    <location>
        <begin position="672"/>
        <end position="695"/>
    </location>
</feature>
<dbReference type="InterPro" id="IPR003373">
    <property type="entry name" value="Fe2_transport_prot-B"/>
</dbReference>
<dbReference type="NCBIfam" id="TIGR00437">
    <property type="entry name" value="feoB"/>
    <property type="match status" value="1"/>
</dbReference>
<comment type="subcellular location">
    <subcellularLocation>
        <location evidence="13">Cell inner membrane</location>
        <topology evidence="13">Multi-pass membrane protein</topology>
    </subcellularLocation>
    <subcellularLocation>
        <location evidence="1">Cell membrane</location>
        <topology evidence="1">Multi-pass membrane protein</topology>
    </subcellularLocation>
</comment>
<name>A0ABM9AFC3_9GAMM</name>
<feature type="transmembrane region" description="Helical" evidence="13">
    <location>
        <begin position="425"/>
        <end position="446"/>
    </location>
</feature>
<organism evidence="15 16">
    <name type="scientific">Sinobacterium norvegicum</name>
    <dbReference type="NCBI Taxonomy" id="1641715"/>
    <lineage>
        <taxon>Bacteria</taxon>
        <taxon>Pseudomonadati</taxon>
        <taxon>Pseudomonadota</taxon>
        <taxon>Gammaproteobacteria</taxon>
        <taxon>Cellvibrionales</taxon>
        <taxon>Spongiibacteraceae</taxon>
        <taxon>Sinobacterium</taxon>
    </lineage>
</organism>
<keyword evidence="11 13" id="KW-0472">Membrane</keyword>
<feature type="transmembrane region" description="Helical" evidence="13">
    <location>
        <begin position="281"/>
        <end position="302"/>
    </location>
</feature>
<keyword evidence="10 13" id="KW-0342">GTP-binding</keyword>
<dbReference type="Proteomes" id="UP000838100">
    <property type="component" value="Unassembled WGS sequence"/>
</dbReference>
<comment type="function">
    <text evidence="13">Probable transporter of a GTP-driven Fe(2+) uptake system.</text>
</comment>
<dbReference type="PANTHER" id="PTHR43185">
    <property type="entry name" value="FERROUS IRON TRANSPORT PROTEIN B"/>
    <property type="match status" value="1"/>
</dbReference>
<feature type="transmembrane region" description="Helical" evidence="13">
    <location>
        <begin position="734"/>
        <end position="752"/>
    </location>
</feature>
<dbReference type="InterPro" id="IPR050860">
    <property type="entry name" value="FeoB_GTPase"/>
</dbReference>
<protein>
    <recommendedName>
        <fullName evidence="12 13">Ferrous iron transport protein B</fullName>
    </recommendedName>
</protein>
<feature type="domain" description="FeoB-type G" evidence="14">
    <location>
        <begin position="3"/>
        <end position="169"/>
    </location>
</feature>
<keyword evidence="9" id="KW-0406">Ion transport</keyword>
<feature type="transmembrane region" description="Helical" evidence="13">
    <location>
        <begin position="348"/>
        <end position="372"/>
    </location>
</feature>
<comment type="similarity">
    <text evidence="13">Belongs to the TRAFAC class TrmE-Era-EngA-EngB-Septin-like GTPase superfamily. FeoB GTPase (TC 9.A.8) family.</text>
</comment>
<evidence type="ECO:0000256" key="12">
    <source>
        <dbReference type="NCBIfam" id="TIGR00437"/>
    </source>
</evidence>
<dbReference type="RefSeq" id="WP_237444600.1">
    <property type="nucleotide sequence ID" value="NZ_CAKLPX010000002.1"/>
</dbReference>
<evidence type="ECO:0000313" key="15">
    <source>
        <dbReference type="EMBL" id="CAH0991901.1"/>
    </source>
</evidence>